<evidence type="ECO:0000256" key="2">
    <source>
        <dbReference type="SAM" id="Phobius"/>
    </source>
</evidence>
<feature type="transmembrane region" description="Helical" evidence="2">
    <location>
        <begin position="548"/>
        <end position="574"/>
    </location>
</feature>
<protein>
    <recommendedName>
        <fullName evidence="5">SMODS and SLOG-associating 2TM effector domain-containing protein</fullName>
    </recommendedName>
</protein>
<dbReference type="Proteomes" id="UP000248301">
    <property type="component" value="Unassembled WGS sequence"/>
</dbReference>
<feature type="transmembrane region" description="Helical" evidence="2">
    <location>
        <begin position="364"/>
        <end position="382"/>
    </location>
</feature>
<feature type="transmembrane region" description="Helical" evidence="2">
    <location>
        <begin position="517"/>
        <end position="536"/>
    </location>
</feature>
<feature type="transmembrane region" description="Helical" evidence="2">
    <location>
        <begin position="388"/>
        <end position="407"/>
    </location>
</feature>
<evidence type="ECO:0000256" key="1">
    <source>
        <dbReference type="SAM" id="MobiDB-lite"/>
    </source>
</evidence>
<gene>
    <name evidence="3" type="ORF">CFR72_13635</name>
</gene>
<proteinExistence type="predicted"/>
<keyword evidence="2" id="KW-0472">Membrane</keyword>
<evidence type="ECO:0000313" key="3">
    <source>
        <dbReference type="EMBL" id="PYD61960.1"/>
    </source>
</evidence>
<accession>A0A318PP19</accession>
<comment type="caution">
    <text evidence="3">The sequence shown here is derived from an EMBL/GenBank/DDBJ whole genome shotgun (WGS) entry which is preliminary data.</text>
</comment>
<dbReference type="EMBL" id="NKUF01000044">
    <property type="protein sequence ID" value="PYD61960.1"/>
    <property type="molecule type" value="Genomic_DNA"/>
</dbReference>
<reference evidence="3 4" key="1">
    <citation type="submission" date="2017-07" db="EMBL/GenBank/DDBJ databases">
        <title>A draft genome sequence of Gluconacetobacter entanii LTH 4560.</title>
        <authorList>
            <person name="Skraban J."/>
            <person name="Cleenwerck I."/>
            <person name="Vandamme P."/>
            <person name="Trcek J."/>
        </authorList>
    </citation>
    <scope>NUCLEOTIDE SEQUENCE [LARGE SCALE GENOMIC DNA]</scope>
    <source>
        <strain evidence="3 4">LTH 4560</strain>
    </source>
</reference>
<dbReference type="SUPFAM" id="SSF102405">
    <property type="entry name" value="MCP/YpsA-like"/>
    <property type="match status" value="1"/>
</dbReference>
<organism evidence="3 4">
    <name type="scientific">Gluconacetobacter entanii</name>
    <dbReference type="NCBI Taxonomy" id="108528"/>
    <lineage>
        <taxon>Bacteria</taxon>
        <taxon>Pseudomonadati</taxon>
        <taxon>Pseudomonadota</taxon>
        <taxon>Alphaproteobacteria</taxon>
        <taxon>Acetobacterales</taxon>
        <taxon>Acetobacteraceae</taxon>
        <taxon>Gluconacetobacter</taxon>
    </lineage>
</organism>
<sequence length="748" mass="84138">MGNTPHIPPPPDGLPITIGVTGHRNLFDPDRVREILEQQMLAIQRHFPNSPLYALSALAEGADCLFAEVAHDLGWQVHAILPLEADEYLNDFSDAGKKTFRALYDHAAETRLVIKTVIPGSEEYIRQDGQNIYRDLQYAAVGIYIAQRSHILIALWDGNPPKGLGGTAQVVRFRETGYLQPMVGDSMPAGLSVDMLQTLLPHHPLYPPDIGVVCKVFCKRTSASAEGSPVVTGRHPFEMEWTDGQHTCTSLDDLVDQYTKSAEARSRDGKGFPGIACFRGIFGKRLMGRGPFQKDRTTEEKPEIQDVFGDLMKIVYWNGVVQEHLRRQQVKAPGKDGFRTRVYVTRTILDNMITERTGKVRKNFGWLFVLMGMTVILTNRAAGDPALWVKFSLVGSLLSFFLIFAFVKFTDWRTVREETIYLRILIEGLRIQDYWNVLGIRDAIFLQYPPSLRGGMMDFMGFVRRAQQGACMIPSISYDYGTKLDYVRQDWLENQITYYEERKIAPDTKKRKLIENMARGMFGLSVISLCIITVHITTGFLDETGSRAIALLLYGLEHMARLGMAMAIILLSYLEFSGLTDDLVDYGMTCTLFRRARAALDHPFGANPDLPDEVIQARQREILHNLGKEILRGDNMRWAERALRKKNQDDPGYLIPQARMRGRWYGHAAGRMHAMPAKAPFAVMGSPCRIIYHDPDDIVPFEGGQDGILDVGGPRDVLSQRHDPRPAQGRGRCPRPCGHTGARNPASG</sequence>
<dbReference type="AlphaFoldDB" id="A0A318PP19"/>
<evidence type="ECO:0008006" key="5">
    <source>
        <dbReference type="Google" id="ProtNLM"/>
    </source>
</evidence>
<name>A0A318PP19_9PROT</name>
<keyword evidence="2" id="KW-0812">Transmembrane</keyword>
<feature type="region of interest" description="Disordered" evidence="1">
    <location>
        <begin position="713"/>
        <end position="748"/>
    </location>
</feature>
<dbReference type="Gene3D" id="3.40.50.450">
    <property type="match status" value="1"/>
</dbReference>
<evidence type="ECO:0000313" key="4">
    <source>
        <dbReference type="Proteomes" id="UP000248301"/>
    </source>
</evidence>
<keyword evidence="2" id="KW-1133">Transmembrane helix</keyword>